<protein>
    <submittedName>
        <fullName evidence="2">Acetyltransferase, GNAT family</fullName>
    </submittedName>
</protein>
<keyword evidence="3" id="KW-1185">Reference proteome</keyword>
<dbReference type="HOGENOM" id="CLU_013985_3_1_6"/>
<proteinExistence type="predicted"/>
<reference evidence="2 3" key="1">
    <citation type="submission" date="2010-01" db="EMBL/GenBank/DDBJ databases">
        <authorList>
            <person name="Muzny D."/>
            <person name="Qin X."/>
            <person name="Deng J."/>
            <person name="Jiang H."/>
            <person name="Liu Y."/>
            <person name="Qu J."/>
            <person name="Song X.-Z."/>
            <person name="Zhang L."/>
            <person name="Thornton R."/>
            <person name="Coyle M."/>
            <person name="Francisco L."/>
            <person name="Jackson L."/>
            <person name="Javaid M."/>
            <person name="Korchina V."/>
            <person name="Kovar C."/>
            <person name="Mata R."/>
            <person name="Mathew T."/>
            <person name="Ngo R."/>
            <person name="Nguyen L."/>
            <person name="Nguyen N."/>
            <person name="Okwuonu G."/>
            <person name="Ongeri F."/>
            <person name="Pham C."/>
            <person name="Simmons D."/>
            <person name="Wilczek-Boney K."/>
            <person name="Hale W."/>
            <person name="Jakkamsetti A."/>
            <person name="Pham P."/>
            <person name="Ruth R."/>
            <person name="San Lucas F."/>
            <person name="Warren J."/>
            <person name="Zhang J."/>
            <person name="Zhao Z."/>
            <person name="Zhou C."/>
            <person name="Zhu D."/>
            <person name="Lee S."/>
            <person name="Bess C."/>
            <person name="Blankenburg K."/>
            <person name="Forbes L."/>
            <person name="Fu Q."/>
            <person name="Gubbala S."/>
            <person name="Hirani K."/>
            <person name="Jayaseelan J.C."/>
            <person name="Lara F."/>
            <person name="Munidasa M."/>
            <person name="Palculict T."/>
            <person name="Patil S."/>
            <person name="Pu L.-L."/>
            <person name="Saada N."/>
            <person name="Tang L."/>
            <person name="Weissenberger G."/>
            <person name="Zhu Y."/>
            <person name="Hemphill L."/>
            <person name="Shang Y."/>
            <person name="Youmans B."/>
            <person name="Ayvaz T."/>
            <person name="Ross M."/>
            <person name="Santibanez J."/>
            <person name="Aqrawi P."/>
            <person name="Gross S."/>
            <person name="Joshi V."/>
            <person name="Fowler G."/>
            <person name="Nazareth L."/>
            <person name="Reid J."/>
            <person name="Worley K."/>
            <person name="Petrosino J."/>
            <person name="Highlander S."/>
            <person name="Gibbs R."/>
        </authorList>
    </citation>
    <scope>NUCLEOTIDE SEQUENCE [LARGE SCALE GENOMIC DNA]</scope>
    <source>
        <strain evidence="2 3">DSM 4582</strain>
    </source>
</reference>
<evidence type="ECO:0000313" key="3">
    <source>
        <dbReference type="Proteomes" id="UP000005723"/>
    </source>
</evidence>
<dbReference type="InterPro" id="IPR051531">
    <property type="entry name" value="N-acetyltransferase"/>
</dbReference>
<dbReference type="AlphaFoldDB" id="D4E8Z9"/>
<name>D4E8Z9_SEROD</name>
<dbReference type="SUPFAM" id="SSF55729">
    <property type="entry name" value="Acyl-CoA N-acyltransferases (Nat)"/>
    <property type="match status" value="1"/>
</dbReference>
<dbReference type="EMBL" id="ADBY01000058">
    <property type="protein sequence ID" value="EFE93765.1"/>
    <property type="molecule type" value="Genomic_DNA"/>
</dbReference>
<organism evidence="2 3">
    <name type="scientific">Serratia odorifera DSM 4582</name>
    <dbReference type="NCBI Taxonomy" id="667129"/>
    <lineage>
        <taxon>Bacteria</taxon>
        <taxon>Pseudomonadati</taxon>
        <taxon>Pseudomonadota</taxon>
        <taxon>Gammaproteobacteria</taxon>
        <taxon>Enterobacterales</taxon>
        <taxon>Yersiniaceae</taxon>
        <taxon>Serratia</taxon>
    </lineage>
</organism>
<dbReference type="STRING" id="667129.HMPREF0758_4649"/>
<keyword evidence="2" id="KW-0808">Transferase</keyword>
<dbReference type="Proteomes" id="UP000005723">
    <property type="component" value="Unassembled WGS sequence"/>
</dbReference>
<gene>
    <name evidence="2" type="ORF">HMPREF0758_4649</name>
</gene>
<dbReference type="Pfam" id="PF13302">
    <property type="entry name" value="Acetyltransf_3"/>
    <property type="match status" value="1"/>
</dbReference>
<comment type="caution">
    <text evidence="2">The sequence shown here is derived from an EMBL/GenBank/DDBJ whole genome shotgun (WGS) entry which is preliminary data.</text>
</comment>
<dbReference type="Gene3D" id="3.40.630.30">
    <property type="match status" value="1"/>
</dbReference>
<dbReference type="PANTHER" id="PTHR43792">
    <property type="entry name" value="GNAT FAMILY, PUTATIVE (AFU_ORTHOLOGUE AFUA_3G00765)-RELATED-RELATED"/>
    <property type="match status" value="1"/>
</dbReference>
<accession>D4E8Z9</accession>
<sequence length="181" mass="20170">MLEQQMNLYTTAPLLVTDRLILDSHTIDDFDAIAALWADPQVVRYIGGTPRDREDSWGRLLRYIGHWQLLGYGCWAVREKASGAFIGSIGFINFQRDITPPLDAPEMGWTLASAAHGKGYATEALQAALGWAQAHLPADKLLCIISPENRASLKLAAKVGFSESHRSEYHQKPIVVMQRPR</sequence>
<dbReference type="InterPro" id="IPR016181">
    <property type="entry name" value="Acyl_CoA_acyltransferase"/>
</dbReference>
<feature type="domain" description="N-acetyltransferase" evidence="1">
    <location>
        <begin position="20"/>
        <end position="181"/>
    </location>
</feature>
<evidence type="ECO:0000259" key="1">
    <source>
        <dbReference type="PROSITE" id="PS51186"/>
    </source>
</evidence>
<dbReference type="PROSITE" id="PS51186">
    <property type="entry name" value="GNAT"/>
    <property type="match status" value="1"/>
</dbReference>
<evidence type="ECO:0000313" key="2">
    <source>
        <dbReference type="EMBL" id="EFE93765.1"/>
    </source>
</evidence>
<dbReference type="PANTHER" id="PTHR43792:SF16">
    <property type="entry name" value="N-ACETYLTRANSFERASE DOMAIN-CONTAINING PROTEIN"/>
    <property type="match status" value="1"/>
</dbReference>
<dbReference type="InterPro" id="IPR000182">
    <property type="entry name" value="GNAT_dom"/>
</dbReference>
<dbReference type="GO" id="GO:0016747">
    <property type="term" value="F:acyltransferase activity, transferring groups other than amino-acyl groups"/>
    <property type="evidence" value="ECO:0007669"/>
    <property type="project" value="InterPro"/>
</dbReference>